<evidence type="ECO:0000313" key="3">
    <source>
        <dbReference type="EMBL" id="GAA2127781.1"/>
    </source>
</evidence>
<feature type="transmembrane region" description="Helical" evidence="2">
    <location>
        <begin position="6"/>
        <end position="25"/>
    </location>
</feature>
<organism evidence="3 4">
    <name type="scientific">Actinomadura napierensis</name>
    <dbReference type="NCBI Taxonomy" id="267854"/>
    <lineage>
        <taxon>Bacteria</taxon>
        <taxon>Bacillati</taxon>
        <taxon>Actinomycetota</taxon>
        <taxon>Actinomycetes</taxon>
        <taxon>Streptosporangiales</taxon>
        <taxon>Thermomonosporaceae</taxon>
        <taxon>Actinomadura</taxon>
    </lineage>
</organism>
<dbReference type="Proteomes" id="UP001501020">
    <property type="component" value="Unassembled WGS sequence"/>
</dbReference>
<accession>A0ABP5K6B1</accession>
<keyword evidence="4" id="KW-1185">Reference proteome</keyword>
<sequence length="182" mass="18783">MKNSLYGVLGLVAGIGMFLLGLVTMPGDTAKCGGRVMSQGDTCTTIRNGHSTNRSFDEQKSKDGRQSVIMMIVGPLLAVGSGVVFLGPSIKRRRTPAYPAQPGPGYAGPGYPGPQPGYPPQPAAYPQATPAYPPAPGPAYPPPPHGGPAYPPPPPPNAHPADLPPPPDRPYPQPPPGPYPPA</sequence>
<keyword evidence="2" id="KW-0812">Transmembrane</keyword>
<dbReference type="PRINTS" id="PR01217">
    <property type="entry name" value="PRICHEXTENSN"/>
</dbReference>
<dbReference type="RefSeq" id="WP_344263500.1">
    <property type="nucleotide sequence ID" value="NZ_BAAAMR010000011.1"/>
</dbReference>
<keyword evidence="2" id="KW-1133">Transmembrane helix</keyword>
<evidence type="ECO:0000256" key="2">
    <source>
        <dbReference type="SAM" id="Phobius"/>
    </source>
</evidence>
<proteinExistence type="predicted"/>
<protein>
    <submittedName>
        <fullName evidence="3">Uncharacterized protein</fullName>
    </submittedName>
</protein>
<feature type="compositionally biased region" description="Pro residues" evidence="1">
    <location>
        <begin position="111"/>
        <end position="123"/>
    </location>
</feature>
<feature type="region of interest" description="Disordered" evidence="1">
    <location>
        <begin position="94"/>
        <end position="182"/>
    </location>
</feature>
<gene>
    <name evidence="3" type="ORF">GCM10009727_17810</name>
</gene>
<keyword evidence="2" id="KW-0472">Membrane</keyword>
<comment type="caution">
    <text evidence="3">The sequence shown here is derived from an EMBL/GenBank/DDBJ whole genome shotgun (WGS) entry which is preliminary data.</text>
</comment>
<dbReference type="EMBL" id="BAAAMR010000011">
    <property type="protein sequence ID" value="GAA2127781.1"/>
    <property type="molecule type" value="Genomic_DNA"/>
</dbReference>
<feature type="transmembrane region" description="Helical" evidence="2">
    <location>
        <begin position="68"/>
        <end position="87"/>
    </location>
</feature>
<reference evidence="4" key="1">
    <citation type="journal article" date="2019" name="Int. J. Syst. Evol. Microbiol.">
        <title>The Global Catalogue of Microorganisms (GCM) 10K type strain sequencing project: providing services to taxonomists for standard genome sequencing and annotation.</title>
        <authorList>
            <consortium name="The Broad Institute Genomics Platform"/>
            <consortium name="The Broad Institute Genome Sequencing Center for Infectious Disease"/>
            <person name="Wu L."/>
            <person name="Ma J."/>
        </authorList>
    </citation>
    <scope>NUCLEOTIDE SEQUENCE [LARGE SCALE GENOMIC DNA]</scope>
    <source>
        <strain evidence="4">JCM 13850</strain>
    </source>
</reference>
<name>A0ABP5K6B1_9ACTN</name>
<feature type="compositionally biased region" description="Pro residues" evidence="1">
    <location>
        <begin position="131"/>
        <end position="182"/>
    </location>
</feature>
<evidence type="ECO:0000256" key="1">
    <source>
        <dbReference type="SAM" id="MobiDB-lite"/>
    </source>
</evidence>
<evidence type="ECO:0000313" key="4">
    <source>
        <dbReference type="Proteomes" id="UP001501020"/>
    </source>
</evidence>